<dbReference type="InterPro" id="IPR050651">
    <property type="entry name" value="Plant_Cytochrome_P450_Monoox"/>
</dbReference>
<dbReference type="GO" id="GO:0020037">
    <property type="term" value="F:heme binding"/>
    <property type="evidence" value="ECO:0007669"/>
    <property type="project" value="InterPro"/>
</dbReference>
<dbReference type="GO" id="GO:0016705">
    <property type="term" value="F:oxidoreductase activity, acting on paired donors, with incorporation or reduction of molecular oxygen"/>
    <property type="evidence" value="ECO:0007669"/>
    <property type="project" value="InterPro"/>
</dbReference>
<dbReference type="InterPro" id="IPR002401">
    <property type="entry name" value="Cyt_P450_E_grp-I"/>
</dbReference>
<evidence type="ECO:0000313" key="15">
    <source>
        <dbReference type="EMBL" id="KDP38432.1"/>
    </source>
</evidence>
<keyword evidence="4 12" id="KW-0349">Heme</keyword>
<keyword evidence="7 14" id="KW-1133">Transmembrane helix</keyword>
<evidence type="ECO:0000256" key="7">
    <source>
        <dbReference type="ARBA" id="ARBA00022989"/>
    </source>
</evidence>
<evidence type="ECO:0000256" key="11">
    <source>
        <dbReference type="ARBA" id="ARBA00023136"/>
    </source>
</evidence>
<keyword evidence="8 13" id="KW-0560">Oxidoreductase</keyword>
<protein>
    <recommendedName>
        <fullName evidence="17">Cytochrome P450</fullName>
    </recommendedName>
</protein>
<keyword evidence="16" id="KW-1185">Reference proteome</keyword>
<evidence type="ECO:0000256" key="5">
    <source>
        <dbReference type="ARBA" id="ARBA00022692"/>
    </source>
</evidence>
<evidence type="ECO:0000256" key="9">
    <source>
        <dbReference type="ARBA" id="ARBA00023004"/>
    </source>
</evidence>
<evidence type="ECO:0000256" key="14">
    <source>
        <dbReference type="SAM" id="Phobius"/>
    </source>
</evidence>
<proteinExistence type="inferred from homology"/>
<evidence type="ECO:0000256" key="2">
    <source>
        <dbReference type="ARBA" id="ARBA00004370"/>
    </source>
</evidence>
<dbReference type="EMBL" id="KK914362">
    <property type="protein sequence ID" value="KDP38432.1"/>
    <property type="molecule type" value="Genomic_DNA"/>
</dbReference>
<dbReference type="GO" id="GO:0016020">
    <property type="term" value="C:membrane"/>
    <property type="evidence" value="ECO:0007669"/>
    <property type="project" value="UniProtKB-SubCell"/>
</dbReference>
<gene>
    <name evidence="15" type="ORF">JCGZ_04357</name>
</gene>
<dbReference type="PANTHER" id="PTHR47947:SF26">
    <property type="entry name" value="CYTOCHROME P450"/>
    <property type="match status" value="1"/>
</dbReference>
<sequence>MVVLSPFSATAMVILLAFITPIIYSLFWRSRKSCKKRLPPEAAGAWPIIGHLHLLAGSQPAHITLGNLADKYGPIFTIKLGVYRTLVVSSRAMAKECLTTNDRAFASRPKGLAMEILGYDYSMLGFSPYGEYWRQMRKIVTLELLSNHRLEMLKHVREAEVKMAIKALYQKWIKNKSNSNKLSAEMKRWFWDITLNVILKIIVGKRYVEEEHTNESVEGRESGTWRDALREFMELSGKFSVSDALPYLRWLDLGGVEKEMKENLKKLDPVVEEWLQEHKQKKEASGGVPKEEEDFMYVLLSILGDAKELSTGDADTINKATCMALILAASDTTAITMTWALSLLLNNPDVLKKAQNELDIHVGRKIQVEESDIKSLVYLQAIIKEAFRLYPAVPLLIPHESMEECIIDGNHIPPKTRLIINAAKIQKDPIVWPNPEEFQPERFLTAHKDVDFKGQFFELIPFGSGRRICPGISFALQVLNLTLATLLHSFEIETSSSDPIDMSETSGLTNQKSSPVDVVLTPRLAANLY</sequence>
<evidence type="ECO:0000256" key="10">
    <source>
        <dbReference type="ARBA" id="ARBA00023033"/>
    </source>
</evidence>
<dbReference type="CDD" id="cd20654">
    <property type="entry name" value="CYP82"/>
    <property type="match status" value="1"/>
</dbReference>
<reference evidence="15 16" key="1">
    <citation type="journal article" date="2014" name="PLoS ONE">
        <title>Global Analysis of Gene Expression Profiles in Physic Nut (Jatropha curcas L.) Seedlings Exposed to Salt Stress.</title>
        <authorList>
            <person name="Zhang L."/>
            <person name="Zhang C."/>
            <person name="Wu P."/>
            <person name="Chen Y."/>
            <person name="Li M."/>
            <person name="Jiang H."/>
            <person name="Wu G."/>
        </authorList>
    </citation>
    <scope>NUCLEOTIDE SEQUENCE [LARGE SCALE GENOMIC DNA]</scope>
    <source>
        <strain evidence="16">cv. GZQX0401</strain>
        <tissue evidence="15">Young leaves</tissue>
    </source>
</reference>
<dbReference type="InterPro" id="IPR036396">
    <property type="entry name" value="Cyt_P450_sf"/>
</dbReference>
<comment type="similarity">
    <text evidence="3 13">Belongs to the cytochrome P450 family.</text>
</comment>
<evidence type="ECO:0000256" key="8">
    <source>
        <dbReference type="ARBA" id="ARBA00023002"/>
    </source>
</evidence>
<dbReference type="GO" id="GO:0004497">
    <property type="term" value="F:monooxygenase activity"/>
    <property type="evidence" value="ECO:0007669"/>
    <property type="project" value="UniProtKB-KW"/>
</dbReference>
<dbReference type="Proteomes" id="UP000027138">
    <property type="component" value="Unassembled WGS sequence"/>
</dbReference>
<feature type="transmembrane region" description="Helical" evidence="14">
    <location>
        <begin position="6"/>
        <end position="27"/>
    </location>
</feature>
<dbReference type="Gene3D" id="1.10.630.10">
    <property type="entry name" value="Cytochrome P450"/>
    <property type="match status" value="1"/>
</dbReference>
<keyword evidence="6 12" id="KW-0479">Metal-binding</keyword>
<comment type="subcellular location">
    <subcellularLocation>
        <location evidence="2">Membrane</location>
    </subcellularLocation>
</comment>
<dbReference type="InterPro" id="IPR001128">
    <property type="entry name" value="Cyt_P450"/>
</dbReference>
<feature type="binding site" description="axial binding residue" evidence="12">
    <location>
        <position position="469"/>
    </location>
    <ligand>
        <name>heme</name>
        <dbReference type="ChEBI" id="CHEBI:30413"/>
    </ligand>
    <ligandPart>
        <name>Fe</name>
        <dbReference type="ChEBI" id="CHEBI:18248"/>
    </ligandPart>
</feature>
<evidence type="ECO:0000256" key="13">
    <source>
        <dbReference type="RuleBase" id="RU000461"/>
    </source>
</evidence>
<dbReference type="InterPro" id="IPR017972">
    <property type="entry name" value="Cyt_P450_CS"/>
</dbReference>
<dbReference type="STRING" id="180498.A0A067KQL7"/>
<dbReference type="PRINTS" id="PR00385">
    <property type="entry name" value="P450"/>
</dbReference>
<keyword evidence="11 14" id="KW-0472">Membrane</keyword>
<evidence type="ECO:0000256" key="1">
    <source>
        <dbReference type="ARBA" id="ARBA00001971"/>
    </source>
</evidence>
<evidence type="ECO:0000256" key="3">
    <source>
        <dbReference type="ARBA" id="ARBA00010617"/>
    </source>
</evidence>
<evidence type="ECO:0000313" key="16">
    <source>
        <dbReference type="Proteomes" id="UP000027138"/>
    </source>
</evidence>
<organism evidence="15 16">
    <name type="scientific">Jatropha curcas</name>
    <name type="common">Barbados nut</name>
    <dbReference type="NCBI Taxonomy" id="180498"/>
    <lineage>
        <taxon>Eukaryota</taxon>
        <taxon>Viridiplantae</taxon>
        <taxon>Streptophyta</taxon>
        <taxon>Embryophyta</taxon>
        <taxon>Tracheophyta</taxon>
        <taxon>Spermatophyta</taxon>
        <taxon>Magnoliopsida</taxon>
        <taxon>eudicotyledons</taxon>
        <taxon>Gunneridae</taxon>
        <taxon>Pentapetalae</taxon>
        <taxon>rosids</taxon>
        <taxon>fabids</taxon>
        <taxon>Malpighiales</taxon>
        <taxon>Euphorbiaceae</taxon>
        <taxon>Crotonoideae</taxon>
        <taxon>Jatropheae</taxon>
        <taxon>Jatropha</taxon>
    </lineage>
</organism>
<comment type="cofactor">
    <cofactor evidence="1 12">
        <name>heme</name>
        <dbReference type="ChEBI" id="CHEBI:30413"/>
    </cofactor>
</comment>
<dbReference type="Pfam" id="PF00067">
    <property type="entry name" value="p450"/>
    <property type="match status" value="1"/>
</dbReference>
<keyword evidence="9 12" id="KW-0408">Iron</keyword>
<evidence type="ECO:0000256" key="4">
    <source>
        <dbReference type="ARBA" id="ARBA00022617"/>
    </source>
</evidence>
<dbReference type="FunFam" id="1.10.630.10:FF:000026">
    <property type="entry name" value="Cytochrome P450 82C4"/>
    <property type="match status" value="1"/>
</dbReference>
<name>A0A067KQL7_JATCU</name>
<dbReference type="PRINTS" id="PR00463">
    <property type="entry name" value="EP450I"/>
</dbReference>
<dbReference type="GO" id="GO:0005506">
    <property type="term" value="F:iron ion binding"/>
    <property type="evidence" value="ECO:0007669"/>
    <property type="project" value="InterPro"/>
</dbReference>
<accession>A0A067KQL7</accession>
<evidence type="ECO:0000256" key="6">
    <source>
        <dbReference type="ARBA" id="ARBA00022723"/>
    </source>
</evidence>
<evidence type="ECO:0008006" key="17">
    <source>
        <dbReference type="Google" id="ProtNLM"/>
    </source>
</evidence>
<keyword evidence="10 13" id="KW-0503">Monooxygenase</keyword>
<dbReference type="OrthoDB" id="2789670at2759"/>
<evidence type="ECO:0000256" key="12">
    <source>
        <dbReference type="PIRSR" id="PIRSR602401-1"/>
    </source>
</evidence>
<dbReference type="PROSITE" id="PS00086">
    <property type="entry name" value="CYTOCHROME_P450"/>
    <property type="match status" value="1"/>
</dbReference>
<dbReference type="SUPFAM" id="SSF48264">
    <property type="entry name" value="Cytochrome P450"/>
    <property type="match status" value="1"/>
</dbReference>
<keyword evidence="5 14" id="KW-0812">Transmembrane</keyword>
<dbReference type="PANTHER" id="PTHR47947">
    <property type="entry name" value="CYTOCHROME P450 82C3-RELATED"/>
    <property type="match status" value="1"/>
</dbReference>
<dbReference type="AlphaFoldDB" id="A0A067KQL7"/>